<evidence type="ECO:0000313" key="15">
    <source>
        <dbReference type="EMBL" id="SCV72292.1"/>
    </source>
</evidence>
<name>A0A238FEP4_9BASI</name>
<evidence type="ECO:0000256" key="10">
    <source>
        <dbReference type="PIRSR" id="PIRSR634016-4"/>
    </source>
</evidence>
<dbReference type="Gene3D" id="1.10.390.10">
    <property type="entry name" value="Neutral Protease Domain 2"/>
    <property type="match status" value="1"/>
</dbReference>
<proteinExistence type="inferred from homology"/>
<keyword evidence="16" id="KW-1185">Reference proteome</keyword>
<dbReference type="GO" id="GO:0070006">
    <property type="term" value="F:metalloaminopeptidase activity"/>
    <property type="evidence" value="ECO:0007669"/>
    <property type="project" value="TreeGrafter"/>
</dbReference>
<dbReference type="Gene3D" id="1.10.3480.20">
    <property type="match status" value="1"/>
</dbReference>
<evidence type="ECO:0000256" key="1">
    <source>
        <dbReference type="ARBA" id="ARBA00010136"/>
    </source>
</evidence>
<keyword evidence="2 11" id="KW-0031">Aminopeptidase</keyword>
<dbReference type="Pfam" id="PF11838">
    <property type="entry name" value="ERAP1_C"/>
    <property type="match status" value="2"/>
</dbReference>
<reference evidence="16" key="1">
    <citation type="submission" date="2016-09" db="EMBL/GenBank/DDBJ databases">
        <authorList>
            <person name="Jeantristanb JTB J.-T."/>
            <person name="Ricardo R."/>
        </authorList>
    </citation>
    <scope>NUCLEOTIDE SEQUENCE [LARGE SCALE GENOMIC DNA]</scope>
</reference>
<comment type="cofactor">
    <cofactor evidence="9 11">
        <name>Zn(2+)</name>
        <dbReference type="ChEBI" id="CHEBI:29105"/>
    </cofactor>
    <text evidence="9 11">Binds 1 zinc ion per subunit.</text>
</comment>
<feature type="domain" description="Peptidase M1 membrane alanine aminopeptidase" evidence="12">
    <location>
        <begin position="292"/>
        <end position="508"/>
    </location>
</feature>
<dbReference type="STRING" id="269621.A0A238FEP4"/>
<evidence type="ECO:0000259" key="12">
    <source>
        <dbReference type="Pfam" id="PF01433"/>
    </source>
</evidence>
<dbReference type="InterPro" id="IPR024571">
    <property type="entry name" value="ERAP1-like_C_dom"/>
</dbReference>
<dbReference type="InterPro" id="IPR042097">
    <property type="entry name" value="Aminopeptidase_N-like_N_sf"/>
</dbReference>
<dbReference type="InterPro" id="IPR034016">
    <property type="entry name" value="M1_APN-typ"/>
</dbReference>
<dbReference type="PANTHER" id="PTHR11533:SF174">
    <property type="entry name" value="PUROMYCIN-SENSITIVE AMINOPEPTIDASE-RELATED"/>
    <property type="match status" value="1"/>
</dbReference>
<dbReference type="InterPro" id="IPR027268">
    <property type="entry name" value="Peptidase_M4/M1_CTD_sf"/>
</dbReference>
<evidence type="ECO:0000256" key="4">
    <source>
        <dbReference type="ARBA" id="ARBA00022723"/>
    </source>
</evidence>
<dbReference type="GO" id="GO:0016020">
    <property type="term" value="C:membrane"/>
    <property type="evidence" value="ECO:0007669"/>
    <property type="project" value="TreeGrafter"/>
</dbReference>
<dbReference type="FunFam" id="1.10.390.10:FF:000006">
    <property type="entry name" value="Puromycin-sensitive aminopeptidase"/>
    <property type="match status" value="1"/>
</dbReference>
<evidence type="ECO:0000256" key="3">
    <source>
        <dbReference type="ARBA" id="ARBA00022670"/>
    </source>
</evidence>
<keyword evidence="6 9" id="KW-0862">Zinc</keyword>
<feature type="site" description="Transition state stabilizer" evidence="10">
    <location>
        <position position="449"/>
    </location>
</feature>
<evidence type="ECO:0000259" key="13">
    <source>
        <dbReference type="Pfam" id="PF11838"/>
    </source>
</evidence>
<evidence type="ECO:0000256" key="9">
    <source>
        <dbReference type="PIRSR" id="PIRSR634016-3"/>
    </source>
</evidence>
<dbReference type="GO" id="GO:0006508">
    <property type="term" value="P:proteolysis"/>
    <property type="evidence" value="ECO:0007669"/>
    <property type="project" value="UniProtKB-KW"/>
</dbReference>
<dbReference type="EC" id="3.4.11.-" evidence="11"/>
<dbReference type="GO" id="GO:0042277">
    <property type="term" value="F:peptide binding"/>
    <property type="evidence" value="ECO:0007669"/>
    <property type="project" value="TreeGrafter"/>
</dbReference>
<dbReference type="Gene3D" id="2.60.40.1730">
    <property type="entry name" value="tricorn interacting facor f3 domain"/>
    <property type="match status" value="1"/>
</dbReference>
<feature type="domain" description="ERAP1-like C-terminal" evidence="13">
    <location>
        <begin position="587"/>
        <end position="751"/>
    </location>
</feature>
<keyword evidence="4 9" id="KW-0479">Metal-binding</keyword>
<dbReference type="GO" id="GO:0008270">
    <property type="term" value="F:zinc ion binding"/>
    <property type="evidence" value="ECO:0007669"/>
    <property type="project" value="UniProtKB-UniRule"/>
</dbReference>
<evidence type="ECO:0000313" key="16">
    <source>
        <dbReference type="Proteomes" id="UP000198372"/>
    </source>
</evidence>
<protein>
    <recommendedName>
        <fullName evidence="11">Aminopeptidase</fullName>
        <ecNumber evidence="11">3.4.11.-</ecNumber>
    </recommendedName>
</protein>
<keyword evidence="5 11" id="KW-0378">Hydrolase</keyword>
<dbReference type="OrthoDB" id="10031169at2759"/>
<keyword evidence="7 11" id="KW-0482">Metalloprotease</keyword>
<evidence type="ECO:0000256" key="6">
    <source>
        <dbReference type="ARBA" id="ARBA00022833"/>
    </source>
</evidence>
<sequence length="901" mass="100091">MTPSHYDLVIKTDLKNFTFSGTAEITIDVRHEVPSIVLYVAEPVQIRHAVLWQASLNGASSKRLATNFKLDAKRERVEIVFAGGNIAPGRVRLGLRWESQLTDSLQGYYRSDYPAPEGKAGDKADPSGHGIVQAYYAITEIQPIAARQAFPCFDKPTLKATFTIQMISRTDSVSLSNMDVRATKHLGAGGNFPRTALLDDSFFAQDGPAIDKTILSSNTSENPAHPVSHGDFKNDWTLTTFSTTPKVSTYLVAYANGPFVHLESSFASPISGRVIPLRVYATADCIEQGALALETMEQVLPIYEKMFDVEYPLPKLDSLVVSDFQGAMENWGLIVAASTAYLYDPKKNSIKDKKRVVSVNSHEIAHQWFGNIVTFDWWDGLWLNEAFATMVSEVLVLDVIEPSWRVHSAFVKKELADAFRLDALPSSHPIQMPCPDEDTINQIFDSISYNKGAGVLRMLSNFIGQDTFIRGVSIYLKRFLYGNSITKDLWDGVSEASGKDIAALMENWTLKVGFPVVSVEETADGLKVRQNRFLSTHAPTPEEDAVLWHVPLQLLIVRDGHASVDHELLLTEREIVIPIKDIANVTYKLNAGMCGVYRTSYSQDRLIKLGHEAGRVGTHFDLSDRVGLVGDATALAMAGVSKTSGALSFLSELGNEKENLVLHAVADSLATLATTWWEQPQEVRTAIAKFRRTLFSPIAERLGFDNSADDDVDTVELRATAIATAAATGDAKILAEYRRRFAPFLEKNDESIISLRPAQQHLLGAPIKGMCATQDEVRLERVFSLLKSDDTKTNDILVFTKNLAINPMATRTLWQFLQDHYDHVARRFKAFTIKFIISQCFQNLTTEEDALAVEAWAKGVDSSTWNQALGQGLDRIRSNAKWLARDAQDVEGWLKENGYLQ</sequence>
<organism evidence="15 16">
    <name type="scientific">Microbotryum intermedium</name>
    <dbReference type="NCBI Taxonomy" id="269621"/>
    <lineage>
        <taxon>Eukaryota</taxon>
        <taxon>Fungi</taxon>
        <taxon>Dikarya</taxon>
        <taxon>Basidiomycota</taxon>
        <taxon>Pucciniomycotina</taxon>
        <taxon>Microbotryomycetes</taxon>
        <taxon>Microbotryales</taxon>
        <taxon>Microbotryaceae</taxon>
        <taxon>Microbotryum</taxon>
    </lineage>
</organism>
<evidence type="ECO:0000256" key="5">
    <source>
        <dbReference type="ARBA" id="ARBA00022801"/>
    </source>
</evidence>
<dbReference type="Proteomes" id="UP000198372">
    <property type="component" value="Unassembled WGS sequence"/>
</dbReference>
<dbReference type="SUPFAM" id="SSF63737">
    <property type="entry name" value="Leukotriene A4 hydrolase N-terminal domain"/>
    <property type="match status" value="1"/>
</dbReference>
<accession>A0A238FEP4</accession>
<dbReference type="Pfam" id="PF17900">
    <property type="entry name" value="Peptidase_M1_N"/>
    <property type="match status" value="1"/>
</dbReference>
<feature type="binding site" evidence="9">
    <location>
        <position position="362"/>
    </location>
    <ligand>
        <name>Zn(2+)</name>
        <dbReference type="ChEBI" id="CHEBI:29105"/>
        <note>catalytic</note>
    </ligand>
</feature>
<feature type="domain" description="Aminopeptidase N-like N-terminal" evidence="14">
    <location>
        <begin position="3"/>
        <end position="189"/>
    </location>
</feature>
<dbReference type="GO" id="GO:0043171">
    <property type="term" value="P:peptide catabolic process"/>
    <property type="evidence" value="ECO:0007669"/>
    <property type="project" value="TreeGrafter"/>
</dbReference>
<feature type="binding site" evidence="9">
    <location>
        <position position="366"/>
    </location>
    <ligand>
        <name>Zn(2+)</name>
        <dbReference type="ChEBI" id="CHEBI:29105"/>
        <note>catalytic</note>
    </ligand>
</feature>
<dbReference type="CDD" id="cd09601">
    <property type="entry name" value="M1_APN-Q_like"/>
    <property type="match status" value="1"/>
</dbReference>
<evidence type="ECO:0000256" key="11">
    <source>
        <dbReference type="RuleBase" id="RU364040"/>
    </source>
</evidence>
<dbReference type="SUPFAM" id="SSF55486">
    <property type="entry name" value="Metalloproteases ('zincins'), catalytic domain"/>
    <property type="match status" value="1"/>
</dbReference>
<dbReference type="Gene3D" id="1.25.50.20">
    <property type="match status" value="1"/>
</dbReference>
<feature type="domain" description="ERAP1-like C-terminal" evidence="13">
    <location>
        <begin position="768"/>
        <end position="877"/>
    </location>
</feature>
<evidence type="ECO:0000256" key="2">
    <source>
        <dbReference type="ARBA" id="ARBA00022438"/>
    </source>
</evidence>
<evidence type="ECO:0000259" key="14">
    <source>
        <dbReference type="Pfam" id="PF17900"/>
    </source>
</evidence>
<evidence type="ECO:0000256" key="7">
    <source>
        <dbReference type="ARBA" id="ARBA00023049"/>
    </source>
</evidence>
<dbReference type="GO" id="GO:0005737">
    <property type="term" value="C:cytoplasm"/>
    <property type="evidence" value="ECO:0007669"/>
    <property type="project" value="TreeGrafter"/>
</dbReference>
<evidence type="ECO:0000256" key="8">
    <source>
        <dbReference type="PIRSR" id="PIRSR634016-1"/>
    </source>
</evidence>
<dbReference type="InterPro" id="IPR050344">
    <property type="entry name" value="Peptidase_M1_aminopeptidases"/>
</dbReference>
<dbReference type="Pfam" id="PF01433">
    <property type="entry name" value="Peptidase_M1"/>
    <property type="match status" value="1"/>
</dbReference>
<dbReference type="Gene3D" id="2.60.40.1910">
    <property type="match status" value="1"/>
</dbReference>
<dbReference type="InterPro" id="IPR045357">
    <property type="entry name" value="Aminopeptidase_N-like_N"/>
</dbReference>
<dbReference type="EMBL" id="FMSP01000008">
    <property type="protein sequence ID" value="SCV72292.1"/>
    <property type="molecule type" value="Genomic_DNA"/>
</dbReference>
<dbReference type="InterPro" id="IPR014782">
    <property type="entry name" value="Peptidase_M1_dom"/>
</dbReference>
<dbReference type="AlphaFoldDB" id="A0A238FEP4"/>
<feature type="active site" description="Proton acceptor" evidence="8">
    <location>
        <position position="363"/>
    </location>
</feature>
<comment type="similarity">
    <text evidence="1 11">Belongs to the peptidase M1 family.</text>
</comment>
<keyword evidence="3 11" id="KW-0645">Protease</keyword>
<dbReference type="GO" id="GO:0005615">
    <property type="term" value="C:extracellular space"/>
    <property type="evidence" value="ECO:0007669"/>
    <property type="project" value="TreeGrafter"/>
</dbReference>
<gene>
    <name evidence="15" type="ORF">BQ2448_4986</name>
</gene>
<dbReference type="PANTHER" id="PTHR11533">
    <property type="entry name" value="PROTEASE M1 ZINC METALLOPROTEASE"/>
    <property type="match status" value="1"/>
</dbReference>
<feature type="binding site" evidence="9">
    <location>
        <position position="385"/>
    </location>
    <ligand>
        <name>Zn(2+)</name>
        <dbReference type="ChEBI" id="CHEBI:29105"/>
        <note>catalytic</note>
    </ligand>
</feature>